<dbReference type="PIRSF" id="PIRSF015693">
    <property type="entry name" value="VAC-48L_nuct"/>
    <property type="match status" value="1"/>
</dbReference>
<dbReference type="InterPro" id="IPR038337">
    <property type="entry name" value="Poxvirus_polyA_pol_cat_N_sf"/>
</dbReference>
<dbReference type="InterPro" id="IPR038419">
    <property type="entry name" value="PolyA_pol_nucTrfase_sf_Poxvir"/>
</dbReference>
<dbReference type="InterPro" id="IPR024231">
    <property type="entry name" value="PolyA_pol_nucTrfase_Poxvir"/>
</dbReference>
<dbReference type="CDD" id="cd20919">
    <property type="entry name" value="polyA_pol_Pox"/>
    <property type="match status" value="1"/>
</dbReference>
<comment type="function">
    <text evidence="1 13 15">Polymerase that creates the 3'-poly(A) tail of mRNA's.</text>
</comment>
<dbReference type="Gene3D" id="3.30.460.60">
    <property type="entry name" value="Poxvirus poly(A) polymerase, nucleotidyltransferase domain"/>
    <property type="match status" value="1"/>
</dbReference>
<evidence type="ECO:0000256" key="11">
    <source>
        <dbReference type="ARBA" id="ARBA00029948"/>
    </source>
</evidence>
<dbReference type="Gene3D" id="1.20.1270.320">
    <property type="entry name" value="Poxvirus poly(A) polymerase, N domain"/>
    <property type="match status" value="1"/>
</dbReference>
<dbReference type="OrthoDB" id="3428at10239"/>
<accession>G3EIB3</accession>
<dbReference type="EC" id="2.7.7.19" evidence="4 13"/>
<keyword evidence="7 13" id="KW-0808">Transferase</keyword>
<evidence type="ECO:0000259" key="18">
    <source>
        <dbReference type="Pfam" id="PF12630"/>
    </source>
</evidence>
<evidence type="ECO:0000256" key="15">
    <source>
        <dbReference type="RuleBase" id="RU004458"/>
    </source>
</evidence>
<dbReference type="InterPro" id="IPR004976">
    <property type="entry name" value="PolyA_pol_cat_Poxvir"/>
</dbReference>
<keyword evidence="9 13" id="KW-0067">ATP-binding</keyword>
<dbReference type="InterPro" id="IPR037265">
    <property type="entry name" value="PolyA_pol_cat_sf"/>
</dbReference>
<feature type="domain" description="Poly(A) polymerase nucleotidyltransferase" evidence="16">
    <location>
        <begin position="126"/>
        <end position="271"/>
    </location>
</feature>
<dbReference type="Pfam" id="PF03296">
    <property type="entry name" value="Pox_polyA_pol"/>
    <property type="match status" value="1"/>
</dbReference>
<comment type="subunit">
    <text evidence="3 13 15">Heterodimer of a large (catalytic) subunit and a small (regulatory) subunit.</text>
</comment>
<dbReference type="KEGG" id="vg:11107176"/>
<protein>
    <recommendedName>
        <fullName evidence="5 13">Poly(A) polymerase catalytic subunit</fullName>
        <ecNumber evidence="4 13">2.7.7.19</ecNumber>
    </recommendedName>
    <alternativeName>
        <fullName evidence="11 13">Poly(A) polymerase large subunit</fullName>
    </alternativeName>
</protein>
<gene>
    <name evidence="19" type="ORF">YKV035c</name>
</gene>
<evidence type="ECO:0000259" key="16">
    <source>
        <dbReference type="Pfam" id="PF03296"/>
    </source>
</evidence>
<organism evidence="19 20">
    <name type="scientific">Yokapox virus</name>
    <dbReference type="NCBI Taxonomy" id="1076255"/>
    <lineage>
        <taxon>Viruses</taxon>
        <taxon>Varidnaviria</taxon>
        <taxon>Bamfordvirae</taxon>
        <taxon>Nucleocytoviricota</taxon>
        <taxon>Pokkesviricetes</taxon>
        <taxon>Chitovirales</taxon>
        <taxon>Poxviridae</taxon>
        <taxon>Chordopoxvirinae</taxon>
        <taxon>Centapoxvirus</taxon>
        <taxon>Centapoxvirus yokapox</taxon>
    </lineage>
</organism>
<evidence type="ECO:0000256" key="12">
    <source>
        <dbReference type="ARBA" id="ARBA00048830"/>
    </source>
</evidence>
<evidence type="ECO:0000256" key="4">
    <source>
        <dbReference type="ARBA" id="ARBA00012388"/>
    </source>
</evidence>
<dbReference type="Pfam" id="PF12629">
    <property type="entry name" value="Pox_polyA_pol_C"/>
    <property type="match status" value="1"/>
</dbReference>
<evidence type="ECO:0000256" key="13">
    <source>
        <dbReference type="PIRNR" id="PIRNR015693"/>
    </source>
</evidence>
<evidence type="ECO:0000256" key="8">
    <source>
        <dbReference type="ARBA" id="ARBA00022741"/>
    </source>
</evidence>
<evidence type="ECO:0000256" key="10">
    <source>
        <dbReference type="ARBA" id="ARBA00023163"/>
    </source>
</evidence>
<dbReference type="GeneID" id="11107176"/>
<comment type="catalytic activity">
    <reaction evidence="12 13 15">
        <text>RNA(n) + ATP = RNA(n)-3'-adenine ribonucleotide + diphosphate</text>
        <dbReference type="Rhea" id="RHEA:11332"/>
        <dbReference type="Rhea" id="RHEA-COMP:14527"/>
        <dbReference type="Rhea" id="RHEA-COMP:17347"/>
        <dbReference type="ChEBI" id="CHEBI:30616"/>
        <dbReference type="ChEBI" id="CHEBI:33019"/>
        <dbReference type="ChEBI" id="CHEBI:140395"/>
        <dbReference type="ChEBI" id="CHEBI:173115"/>
        <dbReference type="EC" id="2.7.7.19"/>
    </reaction>
</comment>
<evidence type="ECO:0000256" key="1">
    <source>
        <dbReference type="ARBA" id="ARBA00003054"/>
    </source>
</evidence>
<dbReference type="Proteomes" id="UP000164653">
    <property type="component" value="Segment"/>
</dbReference>
<keyword evidence="8 13" id="KW-0547">Nucleotide-binding</keyword>
<dbReference type="GO" id="GO:0006397">
    <property type="term" value="P:mRNA processing"/>
    <property type="evidence" value="ECO:0007669"/>
    <property type="project" value="UniProtKB-UniRule"/>
</dbReference>
<feature type="domain" description="Poxvirus poly(A) polymerase catalytic subunit C-terminal" evidence="17">
    <location>
        <begin position="274"/>
        <end position="470"/>
    </location>
</feature>
<evidence type="ECO:0000256" key="14">
    <source>
        <dbReference type="PIRSR" id="PIRSR015693-50"/>
    </source>
</evidence>
<keyword evidence="20" id="KW-1185">Reference proteome</keyword>
<dbReference type="RefSeq" id="YP_004821388.1">
    <property type="nucleotide sequence ID" value="NC_015960.1"/>
</dbReference>
<evidence type="ECO:0000259" key="17">
    <source>
        <dbReference type="Pfam" id="PF12629"/>
    </source>
</evidence>
<dbReference type="Pfam" id="PF12630">
    <property type="entry name" value="Pox_polyA_pol_N"/>
    <property type="match status" value="1"/>
</dbReference>
<dbReference type="InterPro" id="IPR024398">
    <property type="entry name" value="Poxvirus_polyA_pol_cat_N"/>
</dbReference>
<dbReference type="InterPro" id="IPR024397">
    <property type="entry name" value="Poxvirus_polyA_pol_cat_C"/>
</dbReference>
<evidence type="ECO:0000256" key="2">
    <source>
        <dbReference type="ARBA" id="ARBA00006268"/>
    </source>
</evidence>
<name>G3EIB3_9POXV</name>
<keyword evidence="10 13" id="KW-0804">Transcription</keyword>
<evidence type="ECO:0000256" key="7">
    <source>
        <dbReference type="ARBA" id="ARBA00022679"/>
    </source>
</evidence>
<evidence type="ECO:0000256" key="9">
    <source>
        <dbReference type="ARBA" id="ARBA00022840"/>
    </source>
</evidence>
<proteinExistence type="inferred from homology"/>
<evidence type="ECO:0000313" key="19">
    <source>
        <dbReference type="EMBL" id="AEN03624.1"/>
    </source>
</evidence>
<dbReference type="GO" id="GO:0005524">
    <property type="term" value="F:ATP binding"/>
    <property type="evidence" value="ECO:0007669"/>
    <property type="project" value="UniProtKB-UniRule"/>
</dbReference>
<evidence type="ECO:0000256" key="6">
    <source>
        <dbReference type="ARBA" id="ARBA00022664"/>
    </source>
</evidence>
<dbReference type="GO" id="GO:1990817">
    <property type="term" value="F:poly(A) RNA polymerase activity"/>
    <property type="evidence" value="ECO:0007669"/>
    <property type="project" value="UniProtKB-UniRule"/>
</dbReference>
<sequence>MTTNLTLNIISTYLDRKPSINEYHMLKSQVKNIQRIMAFNTDIFIALVKKNKKRFFSDIESSPSDIKDRIINYFYKQQHTFIIRKIFTIIELQSVLVSTYTDVMGILTIPAPDIISSKISYDFTVIEELAMDILNSMNIAILDKSKNMGRHNVSSLVKNVNKLMEEYLRRHNKSCICYGSYSLHLLNPNINYGDIDILQTNSRTFLIDLAFLIKFITGKNITLSKIPYLRNYMVVKDENDNHIIDSFNIRQDTMYIIPKIYIDNIYIVDPTFQLLNMLKMFSQLDRLEDLSKDINKFSSRLSTMLSYVKHTHGIILNGKCNNMPMKCIINQKKRIVTVFTKKYFSFKKCLVYLDENSLSSDILDMNADTAYDFESLTNSVYLIHNDTMYTYFSNTILLSDKNKVHEITERGICAHILLYQMLTGGEYLHALSDLLNSLMYRDKIPIYSHIDRDKKLGRHGFINIEKDIIVF</sequence>
<comment type="similarity">
    <text evidence="2 13 15">Belongs to the poxviridae poly(A) polymerase catalytic subunit family.</text>
</comment>
<reference evidence="19 20" key="1">
    <citation type="journal article" date="2011" name="J. Virol.">
        <title>The genome of yoka poxvirus.</title>
        <authorList>
            <person name="Zhao G."/>
            <person name="Droit L."/>
            <person name="Tesh R.B."/>
            <person name="Popov V.L."/>
            <person name="Little N.S."/>
            <person name="Upton C."/>
            <person name="Virgin H.W."/>
            <person name="Wang D."/>
        </authorList>
    </citation>
    <scope>NUCLEOTIDE SEQUENCE [LARGE SCALE GENOMIC DNA]</scope>
    <source>
        <strain evidence="19">DakArB 4268</strain>
    </source>
</reference>
<feature type="domain" description="Poxvirus poly(A) polymerase catalytic subunit N-terminal" evidence="18">
    <location>
        <begin position="6"/>
        <end position="109"/>
    </location>
</feature>
<evidence type="ECO:0000256" key="5">
    <source>
        <dbReference type="ARBA" id="ARBA00017061"/>
    </source>
</evidence>
<feature type="active site" evidence="14">
    <location>
        <position position="194"/>
    </location>
</feature>
<evidence type="ECO:0000313" key="20">
    <source>
        <dbReference type="Proteomes" id="UP000164653"/>
    </source>
</evidence>
<dbReference type="EMBL" id="HQ849551">
    <property type="protein sequence ID" value="AEN03624.1"/>
    <property type="molecule type" value="Genomic_DNA"/>
</dbReference>
<evidence type="ECO:0000256" key="3">
    <source>
        <dbReference type="ARBA" id="ARBA00011405"/>
    </source>
</evidence>
<keyword evidence="6 13" id="KW-0507">mRNA processing</keyword>
<feature type="active site" evidence="14">
    <location>
        <position position="196"/>
    </location>
</feature>
<dbReference type="SUPFAM" id="SSF160957">
    <property type="entry name" value="Poly(A) polymerase catalytic subunit-like"/>
    <property type="match status" value="1"/>
</dbReference>